<dbReference type="OMA" id="QSENHEN"/>
<dbReference type="InterPro" id="IPR018490">
    <property type="entry name" value="cNMP-bd_dom_sf"/>
</dbReference>
<sequence>MKLTLKDEFSNKNLLDSNAQQSDSNIQSGPIQAQRKDNSSKRLLSEIPTPATTTHGNDPQLQMIIQILKKNPEFRNDKDLSVLAPMLREIKFFKEREIQDHHLIDLCLELKYEQIESGSFVFKQGDYGDKFYIILKGKVAVLIHNSKGNKKIQKYSGSFRVPKTNFSLFKNKKNLADDNKRNNSQNFSSMLKKQRGSNLSQASQMTGTLNEDFKIEEEPNESVSSQDSFRSHMSNIDKPHQTPLELPSFIGEIELKKPQQKYRGSTVSSHQIKSLFSPYYNEDQQQKEKELEEFMTKNIEISQLQSGSCFGELALIEQKPRMASIRCVQNTHFAVISKVDYIKVLGIIERKKYNEKIQFLRSLPYFNQLTKTSLGKLTYQFTDIKTIKNQVLYREGEPADYVYIVKDGQFEVTRKEKIRENYQENAKQILENPLRSMKVNNTKGLITSKAMKCHKIYLYRLEKGNLIGDEDLIQQSEFYQTSVICTSLTGLVGAMKREDFLRLENQQSAWKQLQINASQKISQIKKNICLKNDVIISLNVAQKAQTEVNTPKMKTRDEKLKELKDQTEQFKKNQLSLIDSLVNINKEQQIRQIQQSNLEQQLQLDQSLASQRPSDSLTTRALKQNWIKEDLKFRAAQQEQISSQISTQLQNSRQQQVRSSYESVRKNKVLFINSNHDSQQQHLQSARGLSTPAFDFSEQINTQSKNMSAITGSNKMLTKFETDSKQNLFTPALKDSRLTTYIQNAQNQVQQIQMNFQQKQFPLKMNNFHQKHYSINEPTRHSDTRLTSLQPISHQQSISQRQSLSPKFNGQRLFANQTLLKQMLAKKQQNILRPQAVSINPQRQKENMCMSLIELNNQPRVANNSLMARRIQNFTANVNIQNKLIRSTQVSKNRYQSDLK</sequence>
<dbReference type="PANTHER" id="PTHR23011:SF28">
    <property type="entry name" value="CYCLIC NUCLEOTIDE-BINDING DOMAIN CONTAINING PROTEIN"/>
    <property type="match status" value="1"/>
</dbReference>
<dbReference type="PANTHER" id="PTHR23011">
    <property type="entry name" value="CYCLIC NUCLEOTIDE-BINDING DOMAIN CONTAINING PROTEIN"/>
    <property type="match status" value="1"/>
</dbReference>
<dbReference type="InParanoid" id="A0A078B7I2"/>
<dbReference type="PROSITE" id="PS50042">
    <property type="entry name" value="CNMP_BINDING_3"/>
    <property type="match status" value="3"/>
</dbReference>
<organism evidence="3 4">
    <name type="scientific">Stylonychia lemnae</name>
    <name type="common">Ciliate</name>
    <dbReference type="NCBI Taxonomy" id="5949"/>
    <lineage>
        <taxon>Eukaryota</taxon>
        <taxon>Sar</taxon>
        <taxon>Alveolata</taxon>
        <taxon>Ciliophora</taxon>
        <taxon>Intramacronucleata</taxon>
        <taxon>Spirotrichea</taxon>
        <taxon>Stichotrichia</taxon>
        <taxon>Sporadotrichida</taxon>
        <taxon>Oxytrichidae</taxon>
        <taxon>Stylonychinae</taxon>
        <taxon>Stylonychia</taxon>
    </lineage>
</organism>
<feature type="compositionally biased region" description="Polar residues" evidence="1">
    <location>
        <begin position="221"/>
        <end position="234"/>
    </location>
</feature>
<dbReference type="OrthoDB" id="297364at2759"/>
<feature type="domain" description="Cyclic nucleotide-binding" evidence="2">
    <location>
        <begin position="365"/>
        <end position="503"/>
    </location>
</feature>
<feature type="region of interest" description="Disordered" evidence="1">
    <location>
        <begin position="174"/>
        <end position="243"/>
    </location>
</feature>
<gene>
    <name evidence="3" type="primary">Contig6780.g7251</name>
    <name evidence="3" type="ORF">STYLEM_18631</name>
</gene>
<dbReference type="EMBL" id="CCKQ01017602">
    <property type="protein sequence ID" value="CDW89498.1"/>
    <property type="molecule type" value="Genomic_DNA"/>
</dbReference>
<feature type="domain" description="Cyclic nucleotide-binding" evidence="2">
    <location>
        <begin position="103"/>
        <end position="156"/>
    </location>
</feature>
<evidence type="ECO:0000313" key="3">
    <source>
        <dbReference type="EMBL" id="CDW89498.1"/>
    </source>
</evidence>
<keyword evidence="4" id="KW-1185">Reference proteome</keyword>
<protein>
    <recommendedName>
        <fullName evidence="2">Cyclic nucleotide-binding domain-containing protein</fullName>
    </recommendedName>
</protein>
<dbReference type="CDD" id="cd00038">
    <property type="entry name" value="CAP_ED"/>
    <property type="match status" value="2"/>
</dbReference>
<name>A0A078B7I2_STYLE</name>
<feature type="domain" description="Cyclic nucleotide-binding" evidence="2">
    <location>
        <begin position="301"/>
        <end position="362"/>
    </location>
</feature>
<feature type="compositionally biased region" description="Polar residues" evidence="1">
    <location>
        <begin position="11"/>
        <end position="31"/>
    </location>
</feature>
<reference evidence="3 4" key="1">
    <citation type="submission" date="2014-06" db="EMBL/GenBank/DDBJ databases">
        <authorList>
            <person name="Swart Estienne"/>
        </authorList>
    </citation>
    <scope>NUCLEOTIDE SEQUENCE [LARGE SCALE GENOMIC DNA]</scope>
    <source>
        <strain evidence="3 4">130c</strain>
    </source>
</reference>
<dbReference type="InterPro" id="IPR014710">
    <property type="entry name" value="RmlC-like_jellyroll"/>
</dbReference>
<proteinExistence type="predicted"/>
<feature type="compositionally biased region" description="Polar residues" evidence="1">
    <location>
        <begin position="182"/>
        <end position="209"/>
    </location>
</feature>
<accession>A0A078B7I2</accession>
<dbReference type="InterPro" id="IPR000595">
    <property type="entry name" value="cNMP-bd_dom"/>
</dbReference>
<feature type="region of interest" description="Disordered" evidence="1">
    <location>
        <begin position="1"/>
        <end position="41"/>
    </location>
</feature>
<dbReference type="Proteomes" id="UP000039865">
    <property type="component" value="Unassembled WGS sequence"/>
</dbReference>
<feature type="compositionally biased region" description="Basic and acidic residues" evidence="1">
    <location>
        <begin position="1"/>
        <end position="10"/>
    </location>
</feature>
<evidence type="ECO:0000256" key="1">
    <source>
        <dbReference type="SAM" id="MobiDB-lite"/>
    </source>
</evidence>
<evidence type="ECO:0000313" key="4">
    <source>
        <dbReference type="Proteomes" id="UP000039865"/>
    </source>
</evidence>
<dbReference type="Gene3D" id="2.60.120.10">
    <property type="entry name" value="Jelly Rolls"/>
    <property type="match status" value="3"/>
</dbReference>
<dbReference type="SUPFAM" id="SSF51206">
    <property type="entry name" value="cAMP-binding domain-like"/>
    <property type="match status" value="2"/>
</dbReference>
<dbReference type="AlphaFoldDB" id="A0A078B7I2"/>
<evidence type="ECO:0000259" key="2">
    <source>
        <dbReference type="PROSITE" id="PS50042"/>
    </source>
</evidence>